<dbReference type="Pfam" id="PF01169">
    <property type="entry name" value="GDT1"/>
    <property type="match status" value="1"/>
</dbReference>
<evidence type="ECO:0000256" key="6">
    <source>
        <dbReference type="RuleBase" id="RU365102"/>
    </source>
</evidence>
<dbReference type="EMBL" id="JAYGHX010000002">
    <property type="protein sequence ID" value="MEA5390730.1"/>
    <property type="molecule type" value="Genomic_DNA"/>
</dbReference>
<protein>
    <recommendedName>
        <fullName evidence="6">GDT1 family protein</fullName>
    </recommendedName>
</protein>
<comment type="subcellular location">
    <subcellularLocation>
        <location evidence="1 6">Membrane</location>
        <topology evidence="1 6">Multi-pass membrane protein</topology>
    </subcellularLocation>
</comment>
<proteinExistence type="inferred from homology"/>
<evidence type="ECO:0000256" key="4">
    <source>
        <dbReference type="ARBA" id="ARBA00022989"/>
    </source>
</evidence>
<evidence type="ECO:0000256" key="2">
    <source>
        <dbReference type="ARBA" id="ARBA00009190"/>
    </source>
</evidence>
<accession>A0ABU5RSJ2</accession>
<keyword evidence="3" id="KW-0812">Transmembrane</keyword>
<reference evidence="7 8" key="1">
    <citation type="submission" date="2023-12" db="EMBL/GenBank/DDBJ databases">
        <title>Baltic Sea Cyanobacteria.</title>
        <authorList>
            <person name="Delbaje E."/>
            <person name="Fewer D.P."/>
            <person name="Shishido T.K."/>
        </authorList>
    </citation>
    <scope>NUCLEOTIDE SEQUENCE [LARGE SCALE GENOMIC DNA]</scope>
    <source>
        <strain evidence="7 8">UHCC 0139</strain>
    </source>
</reference>
<sequence>MPFALLASTFATVFLAELGDKTQLAIVSISGTSNRPGAVFAGSAFALVLASLVGAAAGGSLSSVIPTDGLQLAASAGFLIIGTRLILRSGAEDGEAPAAPAEALGQDTETPAP</sequence>
<gene>
    <name evidence="7" type="ORF">VB738_05575</name>
</gene>
<dbReference type="RefSeq" id="WP_323304799.1">
    <property type="nucleotide sequence ID" value="NZ_JAYGHX010000002.1"/>
</dbReference>
<evidence type="ECO:0000256" key="5">
    <source>
        <dbReference type="ARBA" id="ARBA00023136"/>
    </source>
</evidence>
<dbReference type="InterPro" id="IPR001727">
    <property type="entry name" value="GDT1-like"/>
</dbReference>
<evidence type="ECO:0000256" key="1">
    <source>
        <dbReference type="ARBA" id="ARBA00004141"/>
    </source>
</evidence>
<evidence type="ECO:0000313" key="8">
    <source>
        <dbReference type="Proteomes" id="UP001304461"/>
    </source>
</evidence>
<organism evidence="7 8">
    <name type="scientific">Cyanobium gracile UHCC 0139</name>
    <dbReference type="NCBI Taxonomy" id="3110308"/>
    <lineage>
        <taxon>Bacteria</taxon>
        <taxon>Bacillati</taxon>
        <taxon>Cyanobacteriota</taxon>
        <taxon>Cyanophyceae</taxon>
        <taxon>Synechococcales</taxon>
        <taxon>Prochlorococcaceae</taxon>
        <taxon>Cyanobium</taxon>
    </lineage>
</organism>
<comment type="similarity">
    <text evidence="2 6">Belongs to the GDT1 family.</text>
</comment>
<keyword evidence="8" id="KW-1185">Reference proteome</keyword>
<comment type="caution">
    <text evidence="7">The sequence shown here is derived from an EMBL/GenBank/DDBJ whole genome shotgun (WGS) entry which is preliminary data.</text>
</comment>
<evidence type="ECO:0000313" key="7">
    <source>
        <dbReference type="EMBL" id="MEA5390730.1"/>
    </source>
</evidence>
<evidence type="ECO:0000256" key="3">
    <source>
        <dbReference type="ARBA" id="ARBA00022692"/>
    </source>
</evidence>
<name>A0ABU5RSJ2_9CYAN</name>
<keyword evidence="5" id="KW-0472">Membrane</keyword>
<dbReference type="Proteomes" id="UP001304461">
    <property type="component" value="Unassembled WGS sequence"/>
</dbReference>
<keyword evidence="4" id="KW-1133">Transmembrane helix</keyword>